<sequence>MKKHFLLFFVFLITALAFSITLLNDISYNVDISYAATDVERILTNFGIHEGYYVGDIDIRLALQEILKLGYFTSVSYNLDDNGNLEIIFKPNPIVTNYEVEILGDGLIDKKNIRSSISLNTNIPLNLNDYQTSMKNIQDLYIKNGYQFVDIYSNLKMTGDEIILEATEINNKEYSSDTLVFIVKEYSLWDLELRGELSQLDKEDIKERIGFDFRKDWNNKFFLFRPNAKETYPSFQKIQNILNSLNQIPFFSANTYFGFEVIEIEENKGGELLLVLEGDLRKVVPQEPVTVNSITFVGNESIENFRLNEVVNKFVPIGEPVNNLDLLYAYDNVQKIYYDNGYVYTLITPKYQDEELIFEITEPKVGDVQITQEASAKTKPYIVESLVKIKPGKVFNQKQLQDTYISFMGTGFFKDVIIQPIQQAQDVIGFKITPIESGKLGKLMGGVTWTLPDNAEWYQGFTGELEVQWLNPFGYGQTFSLNTSLNPMRNYYSVGFDYDVIKLGGSDLDLSAGIHYTISEDGRYYSNIGENATNYLSLSVAPRYSIQDFSYITSSFTYNNYTLVDENTLNVISGSVGYLYNSLDSPFRPYNGQYFQISGIGGVETSNTDNYYIGATTEGKLFNSFYKFTLGNRLKLGTVYNSNPDSNLHYLFNVGGMYSVRTSNFYEQKGENLFLFNTELAYELATGQVPLDLIAYFDYGSAQDDISNLLGDGILSFGGGLRFTIPLFGQIGFGYGWDQDLEGKVWFGFGQTF</sequence>
<evidence type="ECO:0000259" key="6">
    <source>
        <dbReference type="Pfam" id="PF07244"/>
    </source>
</evidence>
<organism evidence="8 9">
    <name type="scientific">Petrotoga olearia DSM 13574</name>
    <dbReference type="NCBI Taxonomy" id="1122955"/>
    <lineage>
        <taxon>Bacteria</taxon>
        <taxon>Thermotogati</taxon>
        <taxon>Thermotogota</taxon>
        <taxon>Thermotogae</taxon>
        <taxon>Petrotogales</taxon>
        <taxon>Petrotogaceae</taxon>
        <taxon>Petrotoga</taxon>
    </lineage>
</organism>
<dbReference type="RefSeq" id="WP_169924999.1">
    <property type="nucleotide sequence ID" value="NZ_AZRL01000021.1"/>
</dbReference>
<accession>A0A2K1NYD8</accession>
<evidence type="ECO:0000313" key="8">
    <source>
        <dbReference type="EMBL" id="PNR95558.1"/>
    </source>
</evidence>
<feature type="domain" description="Bacterial surface antigen (D15)" evidence="5">
    <location>
        <begin position="471"/>
        <end position="753"/>
    </location>
</feature>
<comment type="subcellular location">
    <subcellularLocation>
        <location evidence="1">Membrane</location>
    </subcellularLocation>
</comment>
<dbReference type="Gene3D" id="3.10.20.310">
    <property type="entry name" value="membrane protein fhac"/>
    <property type="match status" value="3"/>
</dbReference>
<dbReference type="AlphaFoldDB" id="A0A2K1NYD8"/>
<evidence type="ECO:0000256" key="1">
    <source>
        <dbReference type="ARBA" id="ARBA00004370"/>
    </source>
</evidence>
<dbReference type="Proteomes" id="UP000236434">
    <property type="component" value="Unassembled WGS sequence"/>
</dbReference>
<keyword evidence="2" id="KW-1134">Transmembrane beta strand</keyword>
<evidence type="ECO:0008006" key="10">
    <source>
        <dbReference type="Google" id="ProtNLM"/>
    </source>
</evidence>
<dbReference type="GO" id="GO:0019867">
    <property type="term" value="C:outer membrane"/>
    <property type="evidence" value="ECO:0007669"/>
    <property type="project" value="InterPro"/>
</dbReference>
<evidence type="ECO:0000259" key="5">
    <source>
        <dbReference type="Pfam" id="PF01103"/>
    </source>
</evidence>
<reference evidence="8 9" key="1">
    <citation type="submission" date="2013-12" db="EMBL/GenBank/DDBJ databases">
        <title>Comparative genomics of Petrotoga isolates.</title>
        <authorList>
            <person name="Nesbo C.L."/>
            <person name="Charchuk R."/>
            <person name="Chow K."/>
        </authorList>
    </citation>
    <scope>NUCLEOTIDE SEQUENCE [LARGE SCALE GENOMIC DNA]</scope>
    <source>
        <strain evidence="8 9">DSM 13574</strain>
    </source>
</reference>
<dbReference type="Pfam" id="PF08479">
    <property type="entry name" value="POTRA_2"/>
    <property type="match status" value="1"/>
</dbReference>
<evidence type="ECO:0000259" key="7">
    <source>
        <dbReference type="Pfam" id="PF08479"/>
    </source>
</evidence>
<dbReference type="InterPro" id="IPR000184">
    <property type="entry name" value="Bac_surfAg_D15"/>
</dbReference>
<protein>
    <recommendedName>
        <fullName evidence="10">POTRA domain-containing protein</fullName>
    </recommendedName>
</protein>
<dbReference type="InterPro" id="IPR039910">
    <property type="entry name" value="D15-like"/>
</dbReference>
<keyword evidence="4" id="KW-0472">Membrane</keyword>
<gene>
    <name evidence="8" type="ORF">X929_07290</name>
</gene>
<proteinExistence type="predicted"/>
<feature type="domain" description="Polypeptide-transport-associated ShlB-type" evidence="7">
    <location>
        <begin position="290"/>
        <end position="353"/>
    </location>
</feature>
<feature type="domain" description="POTRA" evidence="6">
    <location>
        <begin position="363"/>
        <end position="425"/>
    </location>
</feature>
<dbReference type="Pfam" id="PF01103">
    <property type="entry name" value="Omp85"/>
    <property type="match status" value="1"/>
</dbReference>
<evidence type="ECO:0000256" key="4">
    <source>
        <dbReference type="ARBA" id="ARBA00023136"/>
    </source>
</evidence>
<dbReference type="PANTHER" id="PTHR12815">
    <property type="entry name" value="SORTING AND ASSEMBLY MACHINERY SAMM50 PROTEIN FAMILY MEMBER"/>
    <property type="match status" value="1"/>
</dbReference>
<dbReference type="Gene3D" id="2.40.160.50">
    <property type="entry name" value="membrane protein fhac: a member of the omp85/tpsb transporter family"/>
    <property type="match status" value="1"/>
</dbReference>
<comment type="caution">
    <text evidence="8">The sequence shown here is derived from an EMBL/GenBank/DDBJ whole genome shotgun (WGS) entry which is preliminary data.</text>
</comment>
<dbReference type="PANTHER" id="PTHR12815:SF18">
    <property type="entry name" value="SORTING AND ASSEMBLY MACHINERY COMPONENT 50 HOMOLOG"/>
    <property type="match status" value="1"/>
</dbReference>
<evidence type="ECO:0000313" key="9">
    <source>
        <dbReference type="Proteomes" id="UP000236434"/>
    </source>
</evidence>
<keyword evidence="3" id="KW-0812">Transmembrane</keyword>
<dbReference type="InterPro" id="IPR013686">
    <property type="entry name" value="Polypept-transport_assoc_ShlB"/>
</dbReference>
<dbReference type="InterPro" id="IPR010827">
    <property type="entry name" value="BamA/TamA_POTRA"/>
</dbReference>
<dbReference type="EMBL" id="AZRL01000021">
    <property type="protein sequence ID" value="PNR95558.1"/>
    <property type="molecule type" value="Genomic_DNA"/>
</dbReference>
<evidence type="ECO:0000256" key="2">
    <source>
        <dbReference type="ARBA" id="ARBA00022452"/>
    </source>
</evidence>
<dbReference type="Pfam" id="PF07244">
    <property type="entry name" value="POTRA"/>
    <property type="match status" value="1"/>
</dbReference>
<evidence type="ECO:0000256" key="3">
    <source>
        <dbReference type="ARBA" id="ARBA00022692"/>
    </source>
</evidence>
<name>A0A2K1NYD8_9BACT</name>